<keyword evidence="3" id="KW-1185">Reference proteome</keyword>
<dbReference type="RefSeq" id="WP_093660854.1">
    <property type="nucleotide sequence ID" value="NZ_FOET01000010.1"/>
</dbReference>
<reference evidence="2 3" key="1">
    <citation type="submission" date="2016-10" db="EMBL/GenBank/DDBJ databases">
        <authorList>
            <person name="de Groot N.N."/>
        </authorList>
    </citation>
    <scope>NUCLEOTIDE SEQUENCE [LARGE SCALE GENOMIC DNA]</scope>
    <source>
        <strain evidence="2 3">CGMCC 4.3519</strain>
    </source>
</reference>
<evidence type="ECO:0008006" key="4">
    <source>
        <dbReference type="Google" id="ProtNLM"/>
    </source>
</evidence>
<name>A0A1H9H220_9ACTN</name>
<dbReference type="EMBL" id="FOET01000010">
    <property type="protein sequence ID" value="SEQ56382.1"/>
    <property type="molecule type" value="Genomic_DNA"/>
</dbReference>
<evidence type="ECO:0000256" key="1">
    <source>
        <dbReference type="SAM" id="SignalP"/>
    </source>
</evidence>
<dbReference type="Proteomes" id="UP000199055">
    <property type="component" value="Unassembled WGS sequence"/>
</dbReference>
<evidence type="ECO:0000313" key="2">
    <source>
        <dbReference type="EMBL" id="SEQ56382.1"/>
    </source>
</evidence>
<evidence type="ECO:0000313" key="3">
    <source>
        <dbReference type="Proteomes" id="UP000199055"/>
    </source>
</evidence>
<accession>A0A1H9H220</accession>
<feature type="signal peptide" evidence="1">
    <location>
        <begin position="1"/>
        <end position="26"/>
    </location>
</feature>
<gene>
    <name evidence="2" type="ORF">SAMN05216481_11063</name>
</gene>
<dbReference type="AlphaFoldDB" id="A0A1H9H220"/>
<dbReference type="STRING" id="403935.SAMN05216481_11063"/>
<proteinExistence type="predicted"/>
<protein>
    <recommendedName>
        <fullName evidence="4">Secreted protein</fullName>
    </recommendedName>
</protein>
<keyword evidence="1" id="KW-0732">Signal</keyword>
<feature type="chain" id="PRO_5011497646" description="Secreted protein" evidence="1">
    <location>
        <begin position="27"/>
        <end position="79"/>
    </location>
</feature>
<sequence>MKMKRTAAVALSATALVIGGAGVSHAGDGPKFQNNAQILPCVNLELLNVPIASADINNLDCSVTYVESKKVASYKSFRD</sequence>
<organism evidence="2 3">
    <name type="scientific">Streptomyces radiopugnans</name>
    <dbReference type="NCBI Taxonomy" id="403935"/>
    <lineage>
        <taxon>Bacteria</taxon>
        <taxon>Bacillati</taxon>
        <taxon>Actinomycetota</taxon>
        <taxon>Actinomycetes</taxon>
        <taxon>Kitasatosporales</taxon>
        <taxon>Streptomycetaceae</taxon>
        <taxon>Streptomyces</taxon>
    </lineage>
</organism>